<dbReference type="Pfam" id="PF04170">
    <property type="entry name" value="NlpE"/>
    <property type="match status" value="1"/>
</dbReference>
<name>A0A157RIN2_9BORD</name>
<dbReference type="RefSeq" id="WP_162270309.1">
    <property type="nucleotide sequence ID" value="NZ_FKBS01000029.1"/>
</dbReference>
<sequence>MLPIATTHTCRALALLGLLGLLATLAACTAPVAGLRRPDSRPIPAAGSNNARNALNWVGSYEGLLPCAGCPAVRTRLTLEATGGYELRMQPQDRAGQPDVTRGAFTWLPDGATIELDDAGRRRRFQVVHGHVLALPNEGPAPGVSQAAAGTLARVP</sequence>
<dbReference type="InterPro" id="IPR007298">
    <property type="entry name" value="Cu-R_lipoprotein_NlpE"/>
</dbReference>
<feature type="chain" id="PRO_5007615664" evidence="1">
    <location>
        <begin position="27"/>
        <end position="156"/>
    </location>
</feature>
<keyword evidence="2" id="KW-0449">Lipoprotein</keyword>
<organism evidence="2 3">
    <name type="scientific">Bordetella ansorpii</name>
    <dbReference type="NCBI Taxonomy" id="288768"/>
    <lineage>
        <taxon>Bacteria</taxon>
        <taxon>Pseudomonadati</taxon>
        <taxon>Pseudomonadota</taxon>
        <taxon>Betaproteobacteria</taxon>
        <taxon>Burkholderiales</taxon>
        <taxon>Alcaligenaceae</taxon>
        <taxon>Bordetella</taxon>
    </lineage>
</organism>
<protein>
    <submittedName>
        <fullName evidence="2">Lipoprotein</fullName>
    </submittedName>
</protein>
<dbReference type="AlphaFoldDB" id="A0A157RIN2"/>
<evidence type="ECO:0000313" key="2">
    <source>
        <dbReference type="EMBL" id="SAI57853.1"/>
    </source>
</evidence>
<keyword evidence="1" id="KW-0732">Signal</keyword>
<dbReference type="EMBL" id="FKBS01000029">
    <property type="protein sequence ID" value="SAI57853.1"/>
    <property type="molecule type" value="Genomic_DNA"/>
</dbReference>
<evidence type="ECO:0000256" key="1">
    <source>
        <dbReference type="SAM" id="SignalP"/>
    </source>
</evidence>
<gene>
    <name evidence="2" type="ORF">SAMEA1982600_05006</name>
</gene>
<accession>A0A157RIN2</accession>
<reference evidence="2 3" key="1">
    <citation type="submission" date="2016-03" db="EMBL/GenBank/DDBJ databases">
        <authorList>
            <consortium name="Pathogen Informatics"/>
        </authorList>
    </citation>
    <scope>NUCLEOTIDE SEQUENCE [LARGE SCALE GENOMIC DNA]</scope>
    <source>
        <strain evidence="2 3">NCTC13364</strain>
    </source>
</reference>
<proteinExistence type="predicted"/>
<evidence type="ECO:0000313" key="3">
    <source>
        <dbReference type="Proteomes" id="UP000077037"/>
    </source>
</evidence>
<dbReference type="Proteomes" id="UP000077037">
    <property type="component" value="Unassembled WGS sequence"/>
</dbReference>
<dbReference type="Gene3D" id="2.40.128.640">
    <property type="match status" value="1"/>
</dbReference>
<feature type="signal peptide" evidence="1">
    <location>
        <begin position="1"/>
        <end position="26"/>
    </location>
</feature>